<dbReference type="PROSITE" id="PS50297">
    <property type="entry name" value="ANK_REP_REGION"/>
    <property type="match status" value="5"/>
</dbReference>
<evidence type="ECO:0000313" key="6">
    <source>
        <dbReference type="EMBL" id="KAL0639494.1"/>
    </source>
</evidence>
<reference evidence="6 7" key="1">
    <citation type="submission" date="2024-02" db="EMBL/GenBank/DDBJ databases">
        <title>Discinaceae phylogenomics.</title>
        <authorList>
            <person name="Dirks A.C."/>
            <person name="James T.Y."/>
        </authorList>
    </citation>
    <scope>NUCLEOTIDE SEQUENCE [LARGE SCALE GENOMIC DNA]</scope>
    <source>
        <strain evidence="6 7">ACD0624</strain>
    </source>
</reference>
<dbReference type="InterPro" id="IPR054471">
    <property type="entry name" value="GPIID_WHD"/>
</dbReference>
<dbReference type="Gene3D" id="3.40.50.300">
    <property type="entry name" value="P-loop containing nucleotide triphosphate hydrolases"/>
    <property type="match status" value="1"/>
</dbReference>
<dbReference type="InterPro" id="IPR002110">
    <property type="entry name" value="Ankyrin_rpt"/>
</dbReference>
<feature type="repeat" description="ANK" evidence="3">
    <location>
        <begin position="664"/>
        <end position="686"/>
    </location>
</feature>
<name>A0ABR3GU97_9PEZI</name>
<dbReference type="Gene3D" id="1.25.40.20">
    <property type="entry name" value="Ankyrin repeat-containing domain"/>
    <property type="match status" value="3"/>
</dbReference>
<evidence type="ECO:0000256" key="2">
    <source>
        <dbReference type="ARBA" id="ARBA00023043"/>
    </source>
</evidence>
<dbReference type="EMBL" id="JBBBZM010000011">
    <property type="protein sequence ID" value="KAL0639494.1"/>
    <property type="molecule type" value="Genomic_DNA"/>
</dbReference>
<evidence type="ECO:0000313" key="7">
    <source>
        <dbReference type="Proteomes" id="UP001447188"/>
    </source>
</evidence>
<feature type="domain" description="Nephrocystin 3-like N-terminal" evidence="5">
    <location>
        <begin position="118"/>
        <end position="244"/>
    </location>
</feature>
<feature type="repeat" description="ANK" evidence="3">
    <location>
        <begin position="698"/>
        <end position="731"/>
    </location>
</feature>
<evidence type="ECO:0000259" key="4">
    <source>
        <dbReference type="Pfam" id="PF22939"/>
    </source>
</evidence>
<feature type="repeat" description="ANK" evidence="3">
    <location>
        <begin position="630"/>
        <end position="663"/>
    </location>
</feature>
<keyword evidence="2 3" id="KW-0040">ANK repeat</keyword>
<dbReference type="SUPFAM" id="SSF48403">
    <property type="entry name" value="Ankyrin repeat"/>
    <property type="match status" value="1"/>
</dbReference>
<accession>A0ABR3GU97</accession>
<dbReference type="InterPro" id="IPR027417">
    <property type="entry name" value="P-loop_NTPase"/>
</dbReference>
<dbReference type="SMART" id="SM00248">
    <property type="entry name" value="ANK"/>
    <property type="match status" value="10"/>
</dbReference>
<feature type="repeat" description="ANK" evidence="3">
    <location>
        <begin position="834"/>
        <end position="856"/>
    </location>
</feature>
<evidence type="ECO:0000256" key="1">
    <source>
        <dbReference type="ARBA" id="ARBA00022737"/>
    </source>
</evidence>
<dbReference type="Proteomes" id="UP001447188">
    <property type="component" value="Unassembled WGS sequence"/>
</dbReference>
<dbReference type="Pfam" id="PF12796">
    <property type="entry name" value="Ank_2"/>
    <property type="match status" value="3"/>
</dbReference>
<keyword evidence="7" id="KW-1185">Reference proteome</keyword>
<comment type="caution">
    <text evidence="6">The sequence shown here is derived from an EMBL/GenBank/DDBJ whole genome shotgun (WGS) entry which is preliminary data.</text>
</comment>
<protein>
    <submittedName>
        <fullName evidence="6">Uncharacterized protein</fullName>
    </submittedName>
</protein>
<feature type="repeat" description="ANK" evidence="3">
    <location>
        <begin position="562"/>
        <end position="595"/>
    </location>
</feature>
<feature type="repeat" description="ANK" evidence="3">
    <location>
        <begin position="766"/>
        <end position="788"/>
    </location>
</feature>
<evidence type="ECO:0000256" key="3">
    <source>
        <dbReference type="PROSITE-ProRule" id="PRU00023"/>
    </source>
</evidence>
<dbReference type="Pfam" id="PF22939">
    <property type="entry name" value="WHD_GPIID"/>
    <property type="match status" value="1"/>
</dbReference>
<dbReference type="PANTHER" id="PTHR24201:SF16">
    <property type="entry name" value="ANKYRIN-1-LIKE-RELATED"/>
    <property type="match status" value="1"/>
</dbReference>
<proteinExistence type="predicted"/>
<dbReference type="Pfam" id="PF24883">
    <property type="entry name" value="NPHP3_N"/>
    <property type="match status" value="1"/>
</dbReference>
<evidence type="ECO:0000259" key="5">
    <source>
        <dbReference type="Pfam" id="PF24883"/>
    </source>
</evidence>
<gene>
    <name evidence="6" type="ORF">Q9L58_001523</name>
</gene>
<dbReference type="InterPro" id="IPR050776">
    <property type="entry name" value="Ank_Repeat/CDKN_Inhibitor"/>
</dbReference>
<sequence>MVKFNSRSDQNYQNVRAHIVQLVKEAPDIIRCRFRKADECSIRSDLASPGSPNDPRAPTLLIGSKVEDICTCIEDDERLSILRWLSDISFKMHHEYYRSLRSDGTGGWLLAKDTFRQSKLIDDLKPETESALAYFYCNYKEDQRRDPATILRSLIKQLCLSGSSFPVEVVAIYNQRKKDDDLCNRLSVEESRNLLIQLSATFLRTTLVIDGLDECDPITRKNLCDVLEELVSSSKLVKVFVTSRDDGDLRKRFEDCPNVYIQERDNSDDISHYIKTEIRACIRRKALLGGVVGFELERRIVLALESGAHGMFIWVKHQIEKLCDEITGTGIERALTEFPKDLDEMYLEILRRIRKSKSPRTSTSAEDVLKLVLFAVRPLTPKELIEAMLFTKTLGTARDPLSLPVIFDICQSLVVLDQNLKVVRFAHFSVQEFLSTQFSSEEGHACVSVICLTILLTPCINRGKKFENLEMMQYACMNWPDHVRQAGAGSDELVDLWKQFFSRSNSLLYKRWVSEVCENWRTNQGEGQAITIPLLATCHYQLVPIFEWLLQTGVDPNCTDDVGKTALHLAAINGNHHLVYLLVRGKGVNLNSTDRNDRTALSWAAQKGREKVVRVLLEAVGVDFNCKDRDSRTPLSWAVEHGRHKVVVALLKTTRVDVNNTDSDGRTPLTGAVYIGDIKMVRILLETKQVDADNKDSDGRTALSRAAEFGHKDVVQTLLETERVDVNSKDKDGRTPLSWAAAIGLNDMVQVLLNVVGVEADSKDTGGRTPLCWAAKYGNNDVVQTLLETKRVNVNSTDSSGRTPLSWAAKYRRNDVVQMLVNIVGVDVNSKDSDGHTPLSRAAKYRHNDVVQTLLETKRVDVGSNDSDGRRCK</sequence>
<dbReference type="PROSITE" id="PS50088">
    <property type="entry name" value="ANK_REPEAT"/>
    <property type="match status" value="6"/>
</dbReference>
<feature type="domain" description="GPI inositol-deacylase winged helix" evidence="4">
    <location>
        <begin position="361"/>
        <end position="436"/>
    </location>
</feature>
<dbReference type="InterPro" id="IPR036770">
    <property type="entry name" value="Ankyrin_rpt-contain_sf"/>
</dbReference>
<dbReference type="PANTHER" id="PTHR24201">
    <property type="entry name" value="ANK_REP_REGION DOMAIN-CONTAINING PROTEIN"/>
    <property type="match status" value="1"/>
</dbReference>
<dbReference type="InterPro" id="IPR056884">
    <property type="entry name" value="NPHP3-like_N"/>
</dbReference>
<keyword evidence="1" id="KW-0677">Repeat</keyword>
<dbReference type="Pfam" id="PF00023">
    <property type="entry name" value="Ank"/>
    <property type="match status" value="1"/>
</dbReference>
<organism evidence="6 7">
    <name type="scientific">Discina gigas</name>
    <dbReference type="NCBI Taxonomy" id="1032678"/>
    <lineage>
        <taxon>Eukaryota</taxon>
        <taxon>Fungi</taxon>
        <taxon>Dikarya</taxon>
        <taxon>Ascomycota</taxon>
        <taxon>Pezizomycotina</taxon>
        <taxon>Pezizomycetes</taxon>
        <taxon>Pezizales</taxon>
        <taxon>Discinaceae</taxon>
        <taxon>Discina</taxon>
    </lineage>
</organism>